<proteinExistence type="predicted"/>
<keyword evidence="2 3" id="KW-0040">ANK repeat</keyword>
<comment type="caution">
    <text evidence="5">The sequence shown here is derived from an EMBL/GenBank/DDBJ whole genome shotgun (WGS) entry which is preliminary data.</text>
</comment>
<evidence type="ECO:0000256" key="4">
    <source>
        <dbReference type="SAM" id="MobiDB-lite"/>
    </source>
</evidence>
<dbReference type="SMART" id="SM00248">
    <property type="entry name" value="ANK"/>
    <property type="match status" value="2"/>
</dbReference>
<keyword evidence="1" id="KW-0677">Repeat</keyword>
<feature type="repeat" description="ANK" evidence="3">
    <location>
        <begin position="242"/>
        <end position="274"/>
    </location>
</feature>
<evidence type="ECO:0000256" key="3">
    <source>
        <dbReference type="PROSITE-ProRule" id="PRU00023"/>
    </source>
</evidence>
<dbReference type="InterPro" id="IPR050889">
    <property type="entry name" value="Dendritic_Spine_Reg/Scaffold"/>
</dbReference>
<keyword evidence="6" id="KW-1185">Reference proteome</keyword>
<dbReference type="PROSITE" id="PS50088">
    <property type="entry name" value="ANK_REPEAT"/>
    <property type="match status" value="1"/>
</dbReference>
<accession>A0AAW0QAA2</accession>
<dbReference type="PANTHER" id="PTHR24166">
    <property type="entry name" value="ROLLING PEBBLES, ISOFORM B"/>
    <property type="match status" value="1"/>
</dbReference>
<evidence type="ECO:0000313" key="6">
    <source>
        <dbReference type="Proteomes" id="UP001392437"/>
    </source>
</evidence>
<dbReference type="AlphaFoldDB" id="A0AAW0QAA2"/>
<dbReference type="SUPFAM" id="SSF48403">
    <property type="entry name" value="Ankyrin repeat"/>
    <property type="match status" value="1"/>
</dbReference>
<dbReference type="InterPro" id="IPR002110">
    <property type="entry name" value="Ankyrin_rpt"/>
</dbReference>
<name>A0AAW0QAA2_9PEZI</name>
<dbReference type="PROSITE" id="PS50297">
    <property type="entry name" value="ANK_REP_REGION"/>
    <property type="match status" value="1"/>
</dbReference>
<evidence type="ECO:0000256" key="1">
    <source>
        <dbReference type="ARBA" id="ARBA00022737"/>
    </source>
</evidence>
<evidence type="ECO:0008006" key="7">
    <source>
        <dbReference type="Google" id="ProtNLM"/>
    </source>
</evidence>
<reference evidence="5 6" key="1">
    <citation type="submission" date="2023-01" db="EMBL/GenBank/DDBJ databases">
        <title>Analysis of 21 Apiospora genomes using comparative genomics revels a genus with tremendous synthesis potential of carbohydrate active enzymes and secondary metabolites.</title>
        <authorList>
            <person name="Sorensen T."/>
        </authorList>
    </citation>
    <scope>NUCLEOTIDE SEQUENCE [LARGE SCALE GENOMIC DNA]</scope>
    <source>
        <strain evidence="5 6">CBS 117206</strain>
    </source>
</reference>
<sequence length="317" mass="33921">MNKSSSDLSPMSDALDLLEKRRNQNKIAQRKYRRKIYQQAKQTESLAAGRQQQSYCSRCDHCQASSFPLTPDFNIPVSFVAIPTSPVTDHPSLDDAFPTSTFLDADHMHPFQHEIDESTTMCSESALDLTCAKYCRETSAQTASRSGPKAEIAVLHPDPLAYFTAERPGLTGNSTPAHYDFQGPEDASICPTSCSPDVSDPDASKLQQQLDAAVLLAAQEGHSAIIAILLGRGGSVEARDGQGRTPLRICVEQGHAGAAETLLAAGADCTSSDDVGKSVMSVAVQANSERLVALLAASFVARQGMLQQRVTAPPGSR</sequence>
<evidence type="ECO:0000313" key="5">
    <source>
        <dbReference type="EMBL" id="KAK8096137.1"/>
    </source>
</evidence>
<gene>
    <name evidence="5" type="ORF">PG999_014159</name>
</gene>
<feature type="region of interest" description="Disordered" evidence="4">
    <location>
        <begin position="1"/>
        <end position="31"/>
    </location>
</feature>
<dbReference type="Pfam" id="PF12796">
    <property type="entry name" value="Ank_2"/>
    <property type="match status" value="1"/>
</dbReference>
<dbReference type="PANTHER" id="PTHR24166:SF48">
    <property type="entry name" value="PROTEIN VAPYRIN"/>
    <property type="match status" value="1"/>
</dbReference>
<dbReference type="EMBL" id="JAQQWP010000011">
    <property type="protein sequence ID" value="KAK8096137.1"/>
    <property type="molecule type" value="Genomic_DNA"/>
</dbReference>
<dbReference type="Proteomes" id="UP001392437">
    <property type="component" value="Unassembled WGS sequence"/>
</dbReference>
<evidence type="ECO:0000256" key="2">
    <source>
        <dbReference type="ARBA" id="ARBA00023043"/>
    </source>
</evidence>
<protein>
    <recommendedName>
        <fullName evidence="7">Ankyrin repeat-containing protein</fullName>
    </recommendedName>
</protein>
<dbReference type="InterPro" id="IPR036770">
    <property type="entry name" value="Ankyrin_rpt-contain_sf"/>
</dbReference>
<dbReference type="Gene3D" id="1.25.40.20">
    <property type="entry name" value="Ankyrin repeat-containing domain"/>
    <property type="match status" value="1"/>
</dbReference>
<organism evidence="5 6">
    <name type="scientific">Apiospora kogelbergensis</name>
    <dbReference type="NCBI Taxonomy" id="1337665"/>
    <lineage>
        <taxon>Eukaryota</taxon>
        <taxon>Fungi</taxon>
        <taxon>Dikarya</taxon>
        <taxon>Ascomycota</taxon>
        <taxon>Pezizomycotina</taxon>
        <taxon>Sordariomycetes</taxon>
        <taxon>Xylariomycetidae</taxon>
        <taxon>Amphisphaeriales</taxon>
        <taxon>Apiosporaceae</taxon>
        <taxon>Apiospora</taxon>
    </lineage>
</organism>